<evidence type="ECO:0000313" key="2">
    <source>
        <dbReference type="Proteomes" id="UP000678499"/>
    </source>
</evidence>
<accession>A0A7R9BME6</accession>
<keyword evidence="2" id="KW-1185">Reference proteome</keyword>
<sequence length="185" mass="19694">MAVSASSRAPSRAFAVTTGDDDMLGLLSNARDFVSVSSRDLVNPETYEGELTTWGNVLCPGDEIWTLLHLCFAILTESLGLHCLTAEFCLAYSADSLEAVGIMEALLLTFLVFKLNRSITSVVEAVAIAGMSIGSKRYAGALGGALLLLAELFPFFRDYDFLAVALANPLLAVALSGKGVKEYMA</sequence>
<organism evidence="1">
    <name type="scientific">Notodromas monacha</name>
    <dbReference type="NCBI Taxonomy" id="399045"/>
    <lineage>
        <taxon>Eukaryota</taxon>
        <taxon>Metazoa</taxon>
        <taxon>Ecdysozoa</taxon>
        <taxon>Arthropoda</taxon>
        <taxon>Crustacea</taxon>
        <taxon>Oligostraca</taxon>
        <taxon>Ostracoda</taxon>
        <taxon>Podocopa</taxon>
        <taxon>Podocopida</taxon>
        <taxon>Cypridocopina</taxon>
        <taxon>Cypridoidea</taxon>
        <taxon>Cyprididae</taxon>
        <taxon>Notodromas</taxon>
    </lineage>
</organism>
<name>A0A7R9BME6_9CRUS</name>
<dbReference type="Proteomes" id="UP000678499">
    <property type="component" value="Unassembled WGS sequence"/>
</dbReference>
<evidence type="ECO:0000313" key="1">
    <source>
        <dbReference type="EMBL" id="CAD7278042.1"/>
    </source>
</evidence>
<dbReference type="EMBL" id="CAJPEX010001092">
    <property type="protein sequence ID" value="CAG0918194.1"/>
    <property type="molecule type" value="Genomic_DNA"/>
</dbReference>
<reference evidence="1" key="1">
    <citation type="submission" date="2020-11" db="EMBL/GenBank/DDBJ databases">
        <authorList>
            <person name="Tran Van P."/>
        </authorList>
    </citation>
    <scope>NUCLEOTIDE SEQUENCE</scope>
</reference>
<dbReference type="EMBL" id="OA883129">
    <property type="protein sequence ID" value="CAD7278042.1"/>
    <property type="molecule type" value="Genomic_DNA"/>
</dbReference>
<proteinExistence type="predicted"/>
<dbReference type="AlphaFoldDB" id="A0A7R9BME6"/>
<gene>
    <name evidence="1" type="ORF">NMOB1V02_LOCUS5757</name>
</gene>
<protein>
    <submittedName>
        <fullName evidence="1">Uncharacterized protein</fullName>
    </submittedName>
</protein>